<keyword evidence="2" id="KW-0378">Hydrolase</keyword>
<gene>
    <name evidence="2" type="ORF">SCANT_v1c02390</name>
</gene>
<proteinExistence type="predicted"/>
<dbReference type="InterPro" id="IPR052920">
    <property type="entry name" value="DNA-binding_regulatory"/>
</dbReference>
<dbReference type="Pfam" id="PF00561">
    <property type="entry name" value="Abhydrolase_1"/>
    <property type="match status" value="1"/>
</dbReference>
<accession>A0A0M4JJ50</accession>
<dbReference type="PANTHER" id="PTHR43358:SF4">
    <property type="entry name" value="ALPHA_BETA HYDROLASE FOLD-1 DOMAIN-CONTAINING PROTEIN"/>
    <property type="match status" value="1"/>
</dbReference>
<dbReference type="Proteomes" id="UP000063919">
    <property type="component" value="Chromosome"/>
</dbReference>
<dbReference type="SUPFAM" id="SSF53474">
    <property type="entry name" value="alpha/beta-Hydrolases"/>
    <property type="match status" value="1"/>
</dbReference>
<dbReference type="OrthoDB" id="9776685at2"/>
<dbReference type="STRING" id="362837.SCANT_v1c02390"/>
<dbReference type="GO" id="GO:0016787">
    <property type="term" value="F:hydrolase activity"/>
    <property type="evidence" value="ECO:0007669"/>
    <property type="project" value="UniProtKB-KW"/>
</dbReference>
<reference evidence="2 3" key="1">
    <citation type="journal article" date="2015" name="Genome Announc.">
        <title>Complete Genome Sequence of Spiroplasma cantharicola CC-1T (DSM 21588), a Bacterium Isolated from Soldier Beetle (Cantharis carolinus).</title>
        <authorList>
            <person name="Lo W.S."/>
            <person name="Liu P.Y."/>
            <person name="Kuo C.H."/>
        </authorList>
    </citation>
    <scope>NUCLEOTIDE SEQUENCE [LARGE SCALE GENOMIC DNA]</scope>
    <source>
        <strain evidence="2 3">CC-1</strain>
    </source>
</reference>
<keyword evidence="3" id="KW-1185">Reference proteome</keyword>
<dbReference type="AlphaFoldDB" id="A0A0M4JJ50"/>
<protein>
    <submittedName>
        <fullName evidence="2">Putative hydrolase</fullName>
    </submittedName>
</protein>
<feature type="domain" description="AB hydrolase-1" evidence="1">
    <location>
        <begin position="112"/>
        <end position="231"/>
    </location>
</feature>
<name>A0A0M4JJ50_9MOLU</name>
<dbReference type="Gene3D" id="3.40.50.1820">
    <property type="entry name" value="alpha/beta hydrolase"/>
    <property type="match status" value="1"/>
</dbReference>
<dbReference type="KEGG" id="scj:SCANT_v1c02390"/>
<evidence type="ECO:0000313" key="2">
    <source>
        <dbReference type="EMBL" id="ALD66149.1"/>
    </source>
</evidence>
<dbReference type="EMBL" id="CP012622">
    <property type="protein sequence ID" value="ALD66149.1"/>
    <property type="molecule type" value="Genomic_DNA"/>
</dbReference>
<dbReference type="InterPro" id="IPR029058">
    <property type="entry name" value="AB_hydrolase_fold"/>
</dbReference>
<sequence>MSKKIKKYRYNFAKLIFTILLLPLILLKSKKGFKLYRDFCYIYPRSEKERNFNEFPNIKSKLNCLEYHYWDLKKMNLKAESFKEKDIEHYTLITEKGNISCIRAKNTNSKNWVIALHGWTEDKFLALRLVYHYFKKGYNILSFDAFAHGDSYGNYTDIGYSSIEMLDEIIIDLKNKNNIENIGLIGNSMGASTSILYSQKGLFKKEISWVIADCGFSNIKYQYRYYIQNNFFKKAWWLNGLGFTKRFSRITKTNQNKYNLIKNMKLNNQTPIFFIHAIGDTFIPYEMSLDMYNKKISFEVNKKSSLWTPIGSEHVSVITDYNKEYINRTLDFSKESEKIKNEK</sequence>
<organism evidence="2 3">
    <name type="scientific">Spiroplasma cantharicola</name>
    <dbReference type="NCBI Taxonomy" id="362837"/>
    <lineage>
        <taxon>Bacteria</taxon>
        <taxon>Bacillati</taxon>
        <taxon>Mycoplasmatota</taxon>
        <taxon>Mollicutes</taxon>
        <taxon>Entomoplasmatales</taxon>
        <taxon>Spiroplasmataceae</taxon>
        <taxon>Spiroplasma</taxon>
    </lineage>
</organism>
<evidence type="ECO:0000313" key="3">
    <source>
        <dbReference type="Proteomes" id="UP000063919"/>
    </source>
</evidence>
<evidence type="ECO:0000259" key="1">
    <source>
        <dbReference type="Pfam" id="PF00561"/>
    </source>
</evidence>
<dbReference type="InterPro" id="IPR000073">
    <property type="entry name" value="AB_hydrolase_1"/>
</dbReference>
<dbReference type="PATRIC" id="fig|362837.3.peg.240"/>
<dbReference type="RefSeq" id="WP_053945920.1">
    <property type="nucleotide sequence ID" value="NZ_CP012622.1"/>
</dbReference>
<dbReference type="PANTHER" id="PTHR43358">
    <property type="entry name" value="ALPHA/BETA-HYDROLASE"/>
    <property type="match status" value="1"/>
</dbReference>